<keyword evidence="1" id="KW-0812">Transmembrane</keyword>
<dbReference type="PIRSF" id="PIRSF018266">
    <property type="entry name" value="FecR"/>
    <property type="match status" value="1"/>
</dbReference>
<feature type="transmembrane region" description="Helical" evidence="1">
    <location>
        <begin position="81"/>
        <end position="100"/>
    </location>
</feature>
<dbReference type="FunFam" id="2.60.120.1440:FF:000001">
    <property type="entry name" value="Putative anti-sigma factor"/>
    <property type="match status" value="1"/>
</dbReference>
<dbReference type="Proteomes" id="UP000198940">
    <property type="component" value="Unassembled WGS sequence"/>
</dbReference>
<name>A0A1M7BGM2_9FLAO</name>
<dbReference type="STRING" id="1055723.SAMN05216293_3704"/>
<dbReference type="InterPro" id="IPR032508">
    <property type="entry name" value="FecR_C"/>
</dbReference>
<dbReference type="Pfam" id="PF16344">
    <property type="entry name" value="FecR_C"/>
    <property type="match status" value="1"/>
</dbReference>
<sequence length="384" mass="43946">MKNKHIKKIIFNFFENPSNPDEIQQLAQWVKDNPSSFKESAELHYLITRSLGQENAEQYKKELLSKFDLLVRSKRKRRQAWLRYAAIFIGLIGISTLLLLRNNTPKTIGQQEVTIVLDNGTTKELSNKDASGIVTRSNNIIAEQDGSKIVYKKVSIDNDDLGEPLVYNTLNVPYGKKFEIVLSDGTQVYLNSGSSLTYPTAFYASGPRDVELTGEAYFTVESDSLRPFRVKTRELDTKVLGTQFNLSSYPDDETVQVVLVEGSLSVKRSNGSEASHLLLKPNQMASYSNGHKELQLTDVDVSRYTAWKEGILYFKNEDFIHITKKLERHYNVTIEIRGDLLKSERYTGRFKTETIEEVLQGFQRIKDFDYKITNDKIILTQKNN</sequence>
<evidence type="ECO:0000313" key="5">
    <source>
        <dbReference type="EMBL" id="SHL53759.1"/>
    </source>
</evidence>
<dbReference type="PANTHER" id="PTHR30273">
    <property type="entry name" value="PERIPLASMIC SIGNAL SENSOR AND SIGMA FACTOR ACTIVATOR FECR-RELATED"/>
    <property type="match status" value="1"/>
</dbReference>
<evidence type="ECO:0000259" key="3">
    <source>
        <dbReference type="Pfam" id="PF16344"/>
    </source>
</evidence>
<dbReference type="Gene3D" id="2.60.120.1440">
    <property type="match status" value="1"/>
</dbReference>
<dbReference type="Gene3D" id="3.55.50.30">
    <property type="match status" value="1"/>
</dbReference>
<reference evidence="5 6" key="1">
    <citation type="submission" date="2016-11" db="EMBL/GenBank/DDBJ databases">
        <authorList>
            <person name="Varghese N."/>
            <person name="Submissions S."/>
        </authorList>
    </citation>
    <scope>NUCLEOTIDE SEQUENCE [LARGE SCALE GENOMIC DNA]</scope>
    <source>
        <strain evidence="5 6">CGMCC 1.12174</strain>
        <strain evidence="4 7">DSM 26351</strain>
    </source>
</reference>
<evidence type="ECO:0000259" key="2">
    <source>
        <dbReference type="Pfam" id="PF04773"/>
    </source>
</evidence>
<accession>A0A1M7BGM2</accession>
<feature type="domain" description="Protein FecR C-terminal" evidence="3">
    <location>
        <begin position="312"/>
        <end position="379"/>
    </location>
</feature>
<dbReference type="EMBL" id="FOKU01000010">
    <property type="protein sequence ID" value="SFC40440.1"/>
    <property type="molecule type" value="Genomic_DNA"/>
</dbReference>
<keyword evidence="1" id="KW-1133">Transmembrane helix</keyword>
<feature type="domain" description="FecR protein" evidence="2">
    <location>
        <begin position="170"/>
        <end position="263"/>
    </location>
</feature>
<proteinExistence type="predicted"/>
<protein>
    <submittedName>
        <fullName evidence="5">FecR family protein</fullName>
    </submittedName>
</protein>
<dbReference type="GO" id="GO:0016989">
    <property type="term" value="F:sigma factor antagonist activity"/>
    <property type="evidence" value="ECO:0007669"/>
    <property type="project" value="TreeGrafter"/>
</dbReference>
<comment type="caution">
    <text evidence="5">The sequence shown here is derived from an EMBL/GenBank/DDBJ whole genome shotgun (WGS) entry which is preliminary data.</text>
</comment>
<evidence type="ECO:0000256" key="1">
    <source>
        <dbReference type="SAM" id="Phobius"/>
    </source>
</evidence>
<dbReference type="Pfam" id="PF04773">
    <property type="entry name" value="FecR"/>
    <property type="match status" value="1"/>
</dbReference>
<dbReference type="AlphaFoldDB" id="A0A1M7BGM2"/>
<dbReference type="InterPro" id="IPR006860">
    <property type="entry name" value="FecR"/>
</dbReference>
<dbReference type="PANTHER" id="PTHR30273:SF2">
    <property type="entry name" value="PROTEIN FECR"/>
    <property type="match status" value="1"/>
</dbReference>
<evidence type="ECO:0000313" key="6">
    <source>
        <dbReference type="Proteomes" id="UP000184031"/>
    </source>
</evidence>
<gene>
    <name evidence="4" type="ORF">SAMN04487891_110142</name>
    <name evidence="5" type="ORF">SAMN05216293_3704</name>
</gene>
<keyword evidence="1" id="KW-0472">Membrane</keyword>
<dbReference type="OrthoDB" id="704021at2"/>
<dbReference type="EMBL" id="FRAT01000011">
    <property type="protein sequence ID" value="SHL53759.1"/>
    <property type="molecule type" value="Genomic_DNA"/>
</dbReference>
<dbReference type="RefSeq" id="WP_072882354.1">
    <property type="nucleotide sequence ID" value="NZ_FOKU01000010.1"/>
</dbReference>
<keyword evidence="7" id="KW-1185">Reference proteome</keyword>
<dbReference type="Proteomes" id="UP000184031">
    <property type="component" value="Unassembled WGS sequence"/>
</dbReference>
<organism evidence="5 6">
    <name type="scientific">Flagellimonas taeanensis</name>
    <dbReference type="NCBI Taxonomy" id="1005926"/>
    <lineage>
        <taxon>Bacteria</taxon>
        <taxon>Pseudomonadati</taxon>
        <taxon>Bacteroidota</taxon>
        <taxon>Flavobacteriia</taxon>
        <taxon>Flavobacteriales</taxon>
        <taxon>Flavobacteriaceae</taxon>
        <taxon>Flagellimonas</taxon>
    </lineage>
</organism>
<dbReference type="InterPro" id="IPR012373">
    <property type="entry name" value="Ferrdict_sens_TM"/>
</dbReference>
<evidence type="ECO:0000313" key="7">
    <source>
        <dbReference type="Proteomes" id="UP000198940"/>
    </source>
</evidence>
<evidence type="ECO:0000313" key="4">
    <source>
        <dbReference type="EMBL" id="SFC40440.1"/>
    </source>
</evidence>